<dbReference type="Pfam" id="PF04586">
    <property type="entry name" value="Peptidase_S78"/>
    <property type="match status" value="1"/>
</dbReference>
<dbReference type="InterPro" id="IPR054613">
    <property type="entry name" value="Peptidase_S78_dom"/>
</dbReference>
<keyword evidence="2 5" id="KW-0645">Protease</keyword>
<dbReference type="EMBL" id="JACXBF010000565">
    <property type="protein sequence ID" value="MBD2802994.1"/>
    <property type="molecule type" value="Genomic_DNA"/>
</dbReference>
<accession>A0AAW3Z221</accession>
<keyword evidence="1" id="KW-1188">Viral release from host cell</keyword>
<feature type="non-terminal residue" evidence="5">
    <location>
        <position position="1"/>
    </location>
</feature>
<keyword evidence="3" id="KW-0378">Hydrolase</keyword>
<gene>
    <name evidence="5" type="ORF">ID854_21735</name>
</gene>
<dbReference type="RefSeq" id="WP_323869856.1">
    <property type="nucleotide sequence ID" value="NZ_JACXBF010000565.1"/>
</dbReference>
<dbReference type="Proteomes" id="UP001193920">
    <property type="component" value="Unassembled WGS sequence"/>
</dbReference>
<comment type="caution">
    <text evidence="5">The sequence shown here is derived from an EMBL/GenBank/DDBJ whole genome shotgun (WGS) entry which is preliminary data.</text>
</comment>
<proteinExistence type="predicted"/>
<evidence type="ECO:0000256" key="1">
    <source>
        <dbReference type="ARBA" id="ARBA00022612"/>
    </source>
</evidence>
<dbReference type="GO" id="GO:0008233">
    <property type="term" value="F:peptidase activity"/>
    <property type="evidence" value="ECO:0007669"/>
    <property type="project" value="UniProtKB-KW"/>
</dbReference>
<evidence type="ECO:0000259" key="4">
    <source>
        <dbReference type="Pfam" id="PF04586"/>
    </source>
</evidence>
<reference evidence="5" key="1">
    <citation type="submission" date="2020-09" db="EMBL/GenBank/DDBJ databases">
        <authorList>
            <person name="Palma L."/>
            <person name="Caballero P."/>
            <person name="Berry C."/>
            <person name="Del Valle E."/>
        </authorList>
    </citation>
    <scope>NUCLEOTIDE SEQUENCE</scope>
    <source>
        <strain evidence="5">M</strain>
    </source>
</reference>
<sequence>VERGDIQGMSFGFRAIKDQWDTSQTPYIRTVLEAELREITITSLPAYPESGIEIAKRSLNAVKLCPVDLRHYWLQLSEV</sequence>
<dbReference type="AlphaFoldDB" id="A0AAW3Z221"/>
<feature type="domain" description="Prohead serine protease" evidence="4">
    <location>
        <begin position="2"/>
        <end position="63"/>
    </location>
</feature>
<name>A0AAW3Z221_9GAMM</name>
<protein>
    <submittedName>
        <fullName evidence="5">HK97 family phage prohead protease</fullName>
    </submittedName>
</protein>
<organism evidence="5">
    <name type="scientific">Xenorhabdus szentirmaii</name>
    <dbReference type="NCBI Taxonomy" id="290112"/>
    <lineage>
        <taxon>Bacteria</taxon>
        <taxon>Pseudomonadati</taxon>
        <taxon>Pseudomonadota</taxon>
        <taxon>Gammaproteobacteria</taxon>
        <taxon>Enterobacterales</taxon>
        <taxon>Morganellaceae</taxon>
        <taxon>Xenorhabdus</taxon>
    </lineage>
</organism>
<evidence type="ECO:0000256" key="3">
    <source>
        <dbReference type="ARBA" id="ARBA00022801"/>
    </source>
</evidence>
<evidence type="ECO:0000313" key="5">
    <source>
        <dbReference type="EMBL" id="MBD2802994.1"/>
    </source>
</evidence>
<evidence type="ECO:0000256" key="2">
    <source>
        <dbReference type="ARBA" id="ARBA00022670"/>
    </source>
</evidence>
<reference evidence="5" key="2">
    <citation type="journal article" date="2024" name="Toxins">
        <title>Genome Sequence Analysis of Native Xenorhabdus Strains Isolated from Entomopathogenic Nematodes in Argentina.</title>
        <authorList>
            <person name="Palma L."/>
            <person name="Frizzo L."/>
            <person name="Kaiser S."/>
            <person name="Berry C."/>
            <person name="Caballero P."/>
            <person name="Bode H.B."/>
            <person name="Del Valle E.E."/>
        </authorList>
    </citation>
    <scope>NUCLEOTIDE SEQUENCE</scope>
    <source>
        <strain evidence="5">M</strain>
    </source>
</reference>
<dbReference type="GO" id="GO:0006508">
    <property type="term" value="P:proteolysis"/>
    <property type="evidence" value="ECO:0007669"/>
    <property type="project" value="UniProtKB-KW"/>
</dbReference>